<accession>X6L9Y2</accession>
<gene>
    <name evidence="2" type="ORF">RFI_39989</name>
</gene>
<evidence type="ECO:0000256" key="1">
    <source>
        <dbReference type="SAM" id="MobiDB-lite"/>
    </source>
</evidence>
<keyword evidence="3" id="KW-1185">Reference proteome</keyword>
<feature type="compositionally biased region" description="Basic and acidic residues" evidence="1">
    <location>
        <begin position="158"/>
        <end position="167"/>
    </location>
</feature>
<dbReference type="EMBL" id="ASPP01049366">
    <property type="protein sequence ID" value="ETN97539.1"/>
    <property type="molecule type" value="Genomic_DNA"/>
</dbReference>
<feature type="compositionally biased region" description="Pro residues" evidence="1">
    <location>
        <begin position="180"/>
        <end position="192"/>
    </location>
</feature>
<comment type="caution">
    <text evidence="2">The sequence shown here is derived from an EMBL/GenBank/DDBJ whole genome shotgun (WGS) entry which is preliminary data.</text>
</comment>
<feature type="compositionally biased region" description="Polar residues" evidence="1">
    <location>
        <begin position="196"/>
        <end position="207"/>
    </location>
</feature>
<feature type="non-terminal residue" evidence="2">
    <location>
        <position position="207"/>
    </location>
</feature>
<proteinExistence type="predicted"/>
<evidence type="ECO:0000313" key="2">
    <source>
        <dbReference type="EMBL" id="ETN97539.1"/>
    </source>
</evidence>
<name>X6L9Y2_RETFI</name>
<organism evidence="2 3">
    <name type="scientific">Reticulomyxa filosa</name>
    <dbReference type="NCBI Taxonomy" id="46433"/>
    <lineage>
        <taxon>Eukaryota</taxon>
        <taxon>Sar</taxon>
        <taxon>Rhizaria</taxon>
        <taxon>Retaria</taxon>
        <taxon>Foraminifera</taxon>
        <taxon>Monothalamids</taxon>
        <taxon>Reticulomyxidae</taxon>
        <taxon>Reticulomyxa</taxon>
    </lineage>
</organism>
<feature type="region of interest" description="Disordered" evidence="1">
    <location>
        <begin position="145"/>
        <end position="207"/>
    </location>
</feature>
<reference evidence="2 3" key="1">
    <citation type="journal article" date="2013" name="Curr. Biol.">
        <title>The Genome of the Foraminiferan Reticulomyxa filosa.</title>
        <authorList>
            <person name="Glockner G."/>
            <person name="Hulsmann N."/>
            <person name="Schleicher M."/>
            <person name="Noegel A.A."/>
            <person name="Eichinger L."/>
            <person name="Gallinger C."/>
            <person name="Pawlowski J."/>
            <person name="Sierra R."/>
            <person name="Euteneuer U."/>
            <person name="Pillet L."/>
            <person name="Moustafa A."/>
            <person name="Platzer M."/>
            <person name="Groth M."/>
            <person name="Szafranski K."/>
            <person name="Schliwa M."/>
        </authorList>
    </citation>
    <scope>NUCLEOTIDE SEQUENCE [LARGE SCALE GENOMIC DNA]</scope>
</reference>
<dbReference type="AlphaFoldDB" id="X6L9Y2"/>
<evidence type="ECO:0000313" key="3">
    <source>
        <dbReference type="Proteomes" id="UP000023152"/>
    </source>
</evidence>
<sequence>MICVRNKKLHCIQKQSQKVNKDKIQGKEGMETAIRKDTLRPPFHFADRVIKYLVFPDLLEKEMKKLDVSEQCLLIREFMERYEPDPAIRGELQFEKTPHMLPAKRLVAKIQSQMDTVCFIFFYKKKKMDSTLLLKFQLQKKQTKKKECQGEELGSPQCEKKETEGARGPDNLADIDEYKYPPPSPSPSPSPAPSDIQASYLEQTPEP</sequence>
<dbReference type="Proteomes" id="UP000023152">
    <property type="component" value="Unassembled WGS sequence"/>
</dbReference>
<protein>
    <submittedName>
        <fullName evidence="2">Uncharacterized protein</fullName>
    </submittedName>
</protein>